<evidence type="ECO:0000313" key="1">
    <source>
        <dbReference type="EMBL" id="AUM61661.1"/>
    </source>
</evidence>
<dbReference type="EMBL" id="KY487794">
    <property type="protein sequence ID" value="AUM61661.1"/>
    <property type="molecule type" value="Genomic_DNA"/>
</dbReference>
<protein>
    <submittedName>
        <fullName evidence="1">Capsid</fullName>
    </submittedName>
</protein>
<dbReference type="GO" id="GO:0005198">
    <property type="term" value="F:structural molecule activity"/>
    <property type="evidence" value="ECO:0007669"/>
    <property type="project" value="InterPro"/>
</dbReference>
<accession>A0A2K9LSJ2</accession>
<gene>
    <name evidence="1" type="primary">Cap</name>
</gene>
<organism evidence="1">
    <name type="scientific">uncultured virus</name>
    <dbReference type="NCBI Taxonomy" id="340016"/>
    <lineage>
        <taxon>Viruses</taxon>
        <taxon>environmental samples</taxon>
    </lineage>
</organism>
<dbReference type="Pfam" id="PF00844">
    <property type="entry name" value="Gemini_coat"/>
    <property type="match status" value="1"/>
</dbReference>
<reference evidence="1" key="1">
    <citation type="submission" date="2017-01" db="EMBL/GenBank/DDBJ databases">
        <title>High-throughput sequencing uncovers low homogeneity in the biogeography of single-stranded DNA viruses.</title>
        <authorList>
            <person name="Pearson V.M."/>
            <person name="Rokyta D.R."/>
        </authorList>
    </citation>
    <scope>NUCLEOTIDE SEQUENCE</scope>
</reference>
<dbReference type="InterPro" id="IPR000263">
    <property type="entry name" value="GV_A/BR1_coat"/>
</dbReference>
<dbReference type="Gene3D" id="2.60.120.20">
    <property type="match status" value="1"/>
</dbReference>
<name>A0A2K9LSJ2_9VIRU</name>
<dbReference type="GO" id="GO:0019028">
    <property type="term" value="C:viral capsid"/>
    <property type="evidence" value="ECO:0007669"/>
    <property type="project" value="InterPro"/>
</dbReference>
<dbReference type="InterPro" id="IPR029053">
    <property type="entry name" value="Viral_coat"/>
</dbReference>
<sequence length="268" mass="30100">MATVTWRQPYGTRPAGYTSQTYYQKRDAARRLRYQRGWRFINGKWVKVGQPSYSTSAVLSKKELKGVDTVLSGSINVSDMSNNNAIVVLNLIQQGTGSWNRIGRQANLKSLRISGELAGTWNDNYAILYSLWCRLIVVWDSQPSGIIPNKNDIFGNTSQAGVESSNIYDHIRYDNMSRFSILHDEKHIIELDSMVAQADINIEKSCKFDFFVNLKDRKTIFSGQSSPLQISDISTGALYFIVLSDRMTSAGSAQALAINGTARLRYTD</sequence>
<proteinExistence type="predicted"/>